<feature type="region of interest" description="Disordered" evidence="1">
    <location>
        <begin position="1"/>
        <end position="21"/>
    </location>
</feature>
<gene>
    <name evidence="3" type="ORF">ABE960_04990</name>
</gene>
<dbReference type="Gene3D" id="1.10.238.160">
    <property type="match status" value="1"/>
</dbReference>
<dbReference type="InterPro" id="IPR009061">
    <property type="entry name" value="DNA-bd_dom_put_sf"/>
</dbReference>
<dbReference type="Proteomes" id="UP001442468">
    <property type="component" value="Unassembled WGS sequence"/>
</dbReference>
<dbReference type="RefSeq" id="WP_349761138.1">
    <property type="nucleotide sequence ID" value="NZ_JBEGCJ010000002.1"/>
</dbReference>
<evidence type="ECO:0000313" key="3">
    <source>
        <dbReference type="EMBL" id="MEQ6916880.1"/>
    </source>
</evidence>
<dbReference type="EMBL" id="JBEGCJ010000002">
    <property type="protein sequence ID" value="MEQ6916880.1"/>
    <property type="molecule type" value="Genomic_DNA"/>
</dbReference>
<dbReference type="SUPFAM" id="SSF46955">
    <property type="entry name" value="Putative DNA-binding domain"/>
    <property type="match status" value="1"/>
</dbReference>
<name>A0ABV1NFV0_9GAMM</name>
<evidence type="ECO:0000256" key="1">
    <source>
        <dbReference type="SAM" id="MobiDB-lite"/>
    </source>
</evidence>
<proteinExistence type="predicted"/>
<protein>
    <submittedName>
        <fullName evidence="3">Helix-turn-helix domain-containing protein</fullName>
    </submittedName>
</protein>
<keyword evidence="4" id="KW-1185">Reference proteome</keyword>
<sequence>MTSPTRAATTGGHDTPAPEKQCASNAWRAWLSVKQLATRYGAHEATIWRWTREGRFVQPVKLAGNLTRWPLSEVESWEQAQREASS</sequence>
<evidence type="ECO:0000259" key="2">
    <source>
        <dbReference type="Pfam" id="PF12728"/>
    </source>
</evidence>
<dbReference type="Pfam" id="PF12728">
    <property type="entry name" value="HTH_17"/>
    <property type="match status" value="1"/>
</dbReference>
<feature type="domain" description="Helix-turn-helix" evidence="2">
    <location>
        <begin position="30"/>
        <end position="81"/>
    </location>
</feature>
<organism evidence="3 4">
    <name type="scientific">Halomonas aquatica</name>
    <dbReference type="NCBI Taxonomy" id="3151123"/>
    <lineage>
        <taxon>Bacteria</taxon>
        <taxon>Pseudomonadati</taxon>
        <taxon>Pseudomonadota</taxon>
        <taxon>Gammaproteobacteria</taxon>
        <taxon>Oceanospirillales</taxon>
        <taxon>Halomonadaceae</taxon>
        <taxon>Halomonas</taxon>
    </lineage>
</organism>
<dbReference type="InterPro" id="IPR041657">
    <property type="entry name" value="HTH_17"/>
</dbReference>
<comment type="caution">
    <text evidence="3">The sequence shown here is derived from an EMBL/GenBank/DDBJ whole genome shotgun (WGS) entry which is preliminary data.</text>
</comment>
<reference evidence="3 4" key="1">
    <citation type="submission" date="2024-05" db="EMBL/GenBank/DDBJ databases">
        <title>Halomonas sp. SSM6 16S ribosomal RNA gene Genome sequencing and assembly.</title>
        <authorList>
            <person name="Yook S."/>
        </authorList>
    </citation>
    <scope>NUCLEOTIDE SEQUENCE [LARGE SCALE GENOMIC DNA]</scope>
    <source>
        <strain evidence="3 4">SSM6</strain>
    </source>
</reference>
<evidence type="ECO:0000313" key="4">
    <source>
        <dbReference type="Proteomes" id="UP001442468"/>
    </source>
</evidence>
<accession>A0ABV1NFV0</accession>